<feature type="binding site" evidence="9">
    <location>
        <position position="132"/>
    </location>
    <ligand>
        <name>Zn(2+)</name>
        <dbReference type="ChEBI" id="CHEBI:29105"/>
        <note>catalytic</note>
    </ligand>
</feature>
<feature type="binding site" evidence="9">
    <location>
        <position position="266"/>
    </location>
    <ligand>
        <name>Ca(2+)</name>
        <dbReference type="ChEBI" id="CHEBI:29108"/>
        <note>structural</note>
    </ligand>
</feature>
<feature type="binding site" evidence="9">
    <location>
        <position position="39"/>
    </location>
    <ligand>
        <name>Zn(2+)</name>
        <dbReference type="ChEBI" id="CHEBI:29105"/>
        <note>catalytic</note>
    </ligand>
</feature>
<evidence type="ECO:0000256" key="9">
    <source>
        <dbReference type="PIRSR" id="PIRSR600720-2"/>
    </source>
</evidence>
<evidence type="ECO:0000256" key="5">
    <source>
        <dbReference type="ARBA" id="ARBA00023157"/>
    </source>
</evidence>
<evidence type="ECO:0000256" key="8">
    <source>
        <dbReference type="PIRSR" id="PIRSR600720-1"/>
    </source>
</evidence>
<dbReference type="Proteomes" id="UP000678499">
    <property type="component" value="Unassembled WGS sequence"/>
</dbReference>
<evidence type="ECO:0000256" key="1">
    <source>
        <dbReference type="ARBA" id="ARBA00012343"/>
    </source>
</evidence>
<keyword evidence="2 9" id="KW-0479">Metal-binding</keyword>
<keyword evidence="5 10" id="KW-1015">Disulfide bond</keyword>
<evidence type="ECO:0000256" key="7">
    <source>
        <dbReference type="ARBA" id="ARBA00023239"/>
    </source>
</evidence>
<dbReference type="GO" id="GO:0005576">
    <property type="term" value="C:extracellular region"/>
    <property type="evidence" value="ECO:0007669"/>
    <property type="project" value="TreeGrafter"/>
</dbReference>
<keyword evidence="9" id="KW-0106">Calcium</keyword>
<feature type="repeat" description="NHL" evidence="11">
    <location>
        <begin position="24"/>
        <end position="65"/>
    </location>
</feature>
<evidence type="ECO:0000256" key="3">
    <source>
        <dbReference type="ARBA" id="ARBA00022729"/>
    </source>
</evidence>
<dbReference type="SUPFAM" id="SSF101898">
    <property type="entry name" value="NHL repeat"/>
    <property type="match status" value="1"/>
</dbReference>
<dbReference type="GO" id="GO:0006518">
    <property type="term" value="P:peptide metabolic process"/>
    <property type="evidence" value="ECO:0007669"/>
    <property type="project" value="InterPro"/>
</dbReference>
<keyword evidence="13" id="KW-1185">Reference proteome</keyword>
<keyword evidence="6" id="KW-0325">Glycoprotein</keyword>
<dbReference type="InterPro" id="IPR011042">
    <property type="entry name" value="6-blade_b-propeller_TolB-like"/>
</dbReference>
<protein>
    <recommendedName>
        <fullName evidence="1">peptidylamidoglycolate lyase</fullName>
        <ecNumber evidence="1">4.3.2.5</ecNumber>
    </recommendedName>
</protein>
<feature type="disulfide bond" evidence="10">
    <location>
        <begin position="144"/>
        <end position="155"/>
    </location>
</feature>
<dbReference type="InterPro" id="IPR000720">
    <property type="entry name" value="PHM/PAL"/>
</dbReference>
<dbReference type="Pfam" id="PF01436">
    <property type="entry name" value="NHL"/>
    <property type="match status" value="2"/>
</dbReference>
<dbReference type="Gene3D" id="2.120.10.30">
    <property type="entry name" value="TolB, C-terminal domain"/>
    <property type="match status" value="2"/>
</dbReference>
<evidence type="ECO:0000313" key="13">
    <source>
        <dbReference type="Proteomes" id="UP000678499"/>
    </source>
</evidence>
<feature type="disulfide bond" evidence="10">
    <location>
        <begin position="87"/>
        <end position="107"/>
    </location>
</feature>
<comment type="cofactor">
    <cofactor evidence="9">
        <name>Zn(2+)</name>
        <dbReference type="ChEBI" id="CHEBI:29105"/>
    </cofactor>
    <text evidence="9">Binds one Zn(2+) ion per subunit.</text>
</comment>
<accession>A0A7R9GA99</accession>
<gene>
    <name evidence="12" type="ORF">NMOB1V02_LOCUS2787</name>
</gene>
<feature type="binding site" evidence="8">
    <location>
        <position position="148"/>
    </location>
    <ligand>
        <name>a protein</name>
        <dbReference type="ChEBI" id="CHEBI:16541"/>
    </ligand>
    <ligandPart>
        <name>C-terminal Xaa-(2S)-2-hydroxyglycine residue</name>
        <dbReference type="ChEBI" id="CHEBI:142768"/>
    </ligandPart>
</feature>
<name>A0A7R9GA99_9CRUS</name>
<keyword evidence="7" id="KW-0456">Lyase</keyword>
<dbReference type="InterPro" id="IPR001258">
    <property type="entry name" value="NHL_repeat"/>
</dbReference>
<dbReference type="GO" id="GO:0016020">
    <property type="term" value="C:membrane"/>
    <property type="evidence" value="ECO:0007669"/>
    <property type="project" value="InterPro"/>
</dbReference>
<dbReference type="PRINTS" id="PR00790">
    <property type="entry name" value="PAMONOXGNASE"/>
</dbReference>
<reference evidence="12" key="1">
    <citation type="submission" date="2020-11" db="EMBL/GenBank/DDBJ databases">
        <authorList>
            <person name="Tran Van P."/>
        </authorList>
    </citation>
    <scope>NUCLEOTIDE SEQUENCE</scope>
</reference>
<evidence type="ECO:0000256" key="10">
    <source>
        <dbReference type="PIRSR" id="PIRSR600720-3"/>
    </source>
</evidence>
<dbReference type="GO" id="GO:0046872">
    <property type="term" value="F:metal ion binding"/>
    <property type="evidence" value="ECO:0007669"/>
    <property type="project" value="UniProtKB-KW"/>
</dbReference>
<dbReference type="AlphaFoldDB" id="A0A7R9GA99"/>
<evidence type="ECO:0000256" key="2">
    <source>
        <dbReference type="ARBA" id="ARBA00022723"/>
    </source>
</evidence>
<feature type="binding site" evidence="9">
    <location>
        <position position="41"/>
    </location>
    <ligand>
        <name>Ca(2+)</name>
        <dbReference type="ChEBI" id="CHEBI:29108"/>
        <note>structural</note>
    </ligand>
</feature>
<dbReference type="PROSITE" id="PS51125">
    <property type="entry name" value="NHL"/>
    <property type="match status" value="2"/>
</dbReference>
<dbReference type="PANTHER" id="PTHR10680:SF36">
    <property type="entry name" value="PEPTIDYL-ALPHA-HYDROXYGLYCINE ALPHA-AMIDATING LYASE 1"/>
    <property type="match status" value="1"/>
</dbReference>
<dbReference type="EC" id="4.3.2.5" evidence="1"/>
<keyword evidence="9" id="KW-0862">Zinc</keyword>
<evidence type="ECO:0000256" key="4">
    <source>
        <dbReference type="ARBA" id="ARBA00022737"/>
    </source>
</evidence>
<dbReference type="CDD" id="cd14958">
    <property type="entry name" value="NHL_PAL_like"/>
    <property type="match status" value="1"/>
</dbReference>
<dbReference type="OrthoDB" id="10018185at2759"/>
<feature type="repeat" description="NHL" evidence="11">
    <location>
        <begin position="85"/>
        <end position="117"/>
    </location>
</feature>
<evidence type="ECO:0000313" key="12">
    <source>
        <dbReference type="EMBL" id="CAD7274977.1"/>
    </source>
</evidence>
<dbReference type="EMBL" id="CAJPEX010000337">
    <property type="protein sequence ID" value="CAG0915129.1"/>
    <property type="molecule type" value="Genomic_DNA"/>
</dbReference>
<keyword evidence="3" id="KW-0732">Signal</keyword>
<dbReference type="GO" id="GO:0004598">
    <property type="term" value="F:peptidylamidoglycolate lyase activity"/>
    <property type="evidence" value="ECO:0007669"/>
    <property type="project" value="UniProtKB-EC"/>
</dbReference>
<dbReference type="EMBL" id="OA882374">
    <property type="protein sequence ID" value="CAD7274977.1"/>
    <property type="molecule type" value="Genomic_DNA"/>
</dbReference>
<proteinExistence type="predicted"/>
<feature type="binding site" evidence="8">
    <location>
        <position position="106"/>
    </location>
    <ligand>
        <name>a protein</name>
        <dbReference type="ChEBI" id="CHEBI:16541"/>
    </ligand>
    <ligandPart>
        <name>C-terminal Xaa-(2S)-2-hydroxyglycine residue</name>
        <dbReference type="ChEBI" id="CHEBI:142768"/>
    </ligandPart>
</feature>
<evidence type="ECO:0000256" key="11">
    <source>
        <dbReference type="PROSITE-ProRule" id="PRU00504"/>
    </source>
</evidence>
<keyword evidence="4" id="KW-0677">Repeat</keyword>
<organism evidence="12">
    <name type="scientific">Notodromas monacha</name>
    <dbReference type="NCBI Taxonomy" id="399045"/>
    <lineage>
        <taxon>Eukaryota</taxon>
        <taxon>Metazoa</taxon>
        <taxon>Ecdysozoa</taxon>
        <taxon>Arthropoda</taxon>
        <taxon>Crustacea</taxon>
        <taxon>Oligostraca</taxon>
        <taxon>Ostracoda</taxon>
        <taxon>Podocopa</taxon>
        <taxon>Podocopida</taxon>
        <taxon>Cypridocopina</taxon>
        <taxon>Cypridoidea</taxon>
        <taxon>Cyprididae</taxon>
        <taxon>Notodromas</taxon>
    </lineage>
</organism>
<feature type="non-terminal residue" evidence="12">
    <location>
        <position position="1"/>
    </location>
</feature>
<evidence type="ECO:0000256" key="6">
    <source>
        <dbReference type="ARBA" id="ARBA00023180"/>
    </source>
</evidence>
<feature type="binding site" evidence="9">
    <location>
        <position position="265"/>
    </location>
    <ligand>
        <name>Zn(2+)</name>
        <dbReference type="ChEBI" id="CHEBI:29105"/>
        <note>catalytic</note>
    </ligand>
</feature>
<sequence>FVRRYSKPPVIKGNTIAVLDKNSGKVLSTWGNNTFHVPHGLTIDHRGNVWVTDTGTHQVFKFSPGSTKPALVLGEKFKSGTDSSHFCRPTDVAVATNGYFFVSDGYCNKRVMKFDPDGKFVREYTHNMNVVHDLALIEERDAICAADRENGRVVCFQASLRPSEAGTPATDLSNDEPLAILPVSESLGAVFAISNLGEMRALFAQSGIYSFVLSFSPAIFVVRQPRVSNKEPPNGVVLSFDKGEIIDTWQRDVSEEGGSFLLNPHDVVVSKDGKTVYVAEIGPNRLSKFNIKH</sequence>
<dbReference type="PANTHER" id="PTHR10680">
    <property type="entry name" value="PEPTIDYL-GLYCINE ALPHA-AMIDATING MONOOXYGENASE"/>
    <property type="match status" value="1"/>
</dbReference>